<dbReference type="InterPro" id="IPR006091">
    <property type="entry name" value="Acyl-CoA_Oxase/DH_mid-dom"/>
</dbReference>
<reference evidence="16" key="1">
    <citation type="submission" date="2021-01" db="UniProtKB">
        <authorList>
            <consortium name="EnsemblMetazoa"/>
        </authorList>
    </citation>
    <scope>IDENTIFICATION</scope>
</reference>
<proteinExistence type="inferred from homology"/>
<evidence type="ECO:0000256" key="12">
    <source>
        <dbReference type="PIRSR" id="PIRSR000168-2"/>
    </source>
</evidence>
<dbReference type="PANTHER" id="PTHR10909">
    <property type="entry name" value="ELECTRON TRANSPORT OXIDOREDUCTASE"/>
    <property type="match status" value="1"/>
</dbReference>
<dbReference type="GO" id="GO:0005777">
    <property type="term" value="C:peroxisome"/>
    <property type="evidence" value="ECO:0007669"/>
    <property type="project" value="UniProtKB-SubCell"/>
</dbReference>
<feature type="domain" description="Acyl-CoA oxidase/dehydrogenase middle" evidence="14">
    <location>
        <begin position="179"/>
        <end position="288"/>
    </location>
</feature>
<dbReference type="Pfam" id="PF02770">
    <property type="entry name" value="Acyl-CoA_dh_M"/>
    <property type="match status" value="1"/>
</dbReference>
<dbReference type="GO" id="GO:0003997">
    <property type="term" value="F:acyl-CoA oxidase activity"/>
    <property type="evidence" value="ECO:0007669"/>
    <property type="project" value="InterPro"/>
</dbReference>
<dbReference type="Gene3D" id="2.40.110.10">
    <property type="entry name" value="Butyryl-CoA Dehydrogenase, subunit A, domain 2"/>
    <property type="match status" value="1"/>
</dbReference>
<comment type="subcellular location">
    <subcellularLocation>
        <location evidence="2">Peroxisome</location>
    </subcellularLocation>
</comment>
<dbReference type="GO" id="GO:0033540">
    <property type="term" value="P:fatty acid beta-oxidation using acyl-CoA oxidase"/>
    <property type="evidence" value="ECO:0007669"/>
    <property type="project" value="TreeGrafter"/>
</dbReference>
<dbReference type="Gene3D" id="1.20.140.10">
    <property type="entry name" value="Butyryl-CoA Dehydrogenase, subunit A, domain 3"/>
    <property type="match status" value="2"/>
</dbReference>
<evidence type="ECO:0000313" key="16">
    <source>
        <dbReference type="EnsemblMetazoa" id="CLYHEMP010820.1"/>
    </source>
</evidence>
<dbReference type="PANTHER" id="PTHR10909:SF382">
    <property type="entry name" value="ACYL-COENZYME A OXIDASE"/>
    <property type="match status" value="1"/>
</dbReference>
<accession>A0A7M5VB34</accession>
<name>A0A7M5VB34_9CNID</name>
<dbReference type="GO" id="GO:0005504">
    <property type="term" value="F:fatty acid binding"/>
    <property type="evidence" value="ECO:0007669"/>
    <property type="project" value="TreeGrafter"/>
</dbReference>
<evidence type="ECO:0000256" key="5">
    <source>
        <dbReference type="ARBA" id="ARBA00022827"/>
    </source>
</evidence>
<evidence type="ECO:0000256" key="6">
    <source>
        <dbReference type="ARBA" id="ARBA00022832"/>
    </source>
</evidence>
<dbReference type="FunFam" id="1.20.140.10:FF:000007">
    <property type="entry name" value="Acyl-coenzyme A oxidase"/>
    <property type="match status" value="1"/>
</dbReference>
<dbReference type="InterPro" id="IPR012258">
    <property type="entry name" value="Acyl-CoA_oxidase"/>
</dbReference>
<feature type="domain" description="Acyl-CoA oxidase C-alpha1" evidence="15">
    <location>
        <begin position="326"/>
        <end position="475"/>
    </location>
</feature>
<keyword evidence="6" id="KW-0276">Fatty acid metabolism</keyword>
<dbReference type="EnsemblMetazoa" id="CLYHEMT010820.1">
    <property type="protein sequence ID" value="CLYHEMP010820.1"/>
    <property type="gene ID" value="CLYHEMG010820"/>
</dbReference>
<keyword evidence="9" id="KW-0576">Peroxisome</keyword>
<evidence type="ECO:0000256" key="4">
    <source>
        <dbReference type="ARBA" id="ARBA00022630"/>
    </source>
</evidence>
<evidence type="ECO:0000259" key="13">
    <source>
        <dbReference type="Pfam" id="PF01756"/>
    </source>
</evidence>
<dbReference type="InterPro" id="IPR036250">
    <property type="entry name" value="AcylCo_DH-like_C"/>
</dbReference>
<evidence type="ECO:0000256" key="2">
    <source>
        <dbReference type="ARBA" id="ARBA00004275"/>
    </source>
</evidence>
<evidence type="ECO:0000256" key="11">
    <source>
        <dbReference type="PIRSR" id="PIRSR000168-1"/>
    </source>
</evidence>
<evidence type="ECO:0000256" key="1">
    <source>
        <dbReference type="ARBA" id="ARBA00001974"/>
    </source>
</evidence>
<dbReference type="InterPro" id="IPR046373">
    <property type="entry name" value="Acyl-CoA_Oxase/DH_mid-dom_sf"/>
</dbReference>
<sequence>MLSSNICKVIRQGHIKNATGLFNQTLNNTIAKRSAWTAVELGRDPKELRAKYPKPSFDVDKLTEVLDHDNHQMRKEMREFLSDPSMRPKYNISLEEERDVALERLQKICDKGFISVLDFKNNPLKIFAAHELASIVDPAMSTKMTVQFNLFGGTVLKLGTERHHAKLLEGIDNLQDVGCFGLTELGYGNNAVEMETTAVYDKSAKEFIINTPTPLAQKYWITNGAVHAKHCVVFAQLQVGDDEHGIHGFLVPIRDNDLKPLPGVTVEDMGYKMGVNGVDNAKLSFDNVRVPLVNLLNRYSDVAEDGTFTTEIKSNRGRFLTVADQLLSGRLCIAAMSQGGAKTALAVALRYSATRLTVGASGKSDTPILDYQLQQRALIPLLAETICLNIGLDYIKDRWAFQKEDGSEHPEVVTMCCVIKPLCGWNVENVGTVCRERTGGQGYLSVNRLGTVITSSHASMTAEGDNCVLMQKVAKERLSEYSKSDIMKTFLASQVPTGMLSVPNFDSLDYLHNLMKKREDLLYMELGRKMFKAGRSKLFETWMFDSSDLIQHAARAYGERLVSQVCLDTKGKSDASLHDILEKLHKLYLVNIIEQNLGWFLSKRLIPTWAAKKVPDVAAKLCKEISPQSLAITDAFALTDDMISAPIALDWIKYNEVDNQGELV</sequence>
<dbReference type="InterPro" id="IPR009100">
    <property type="entry name" value="AcylCoA_DH/oxidase_NM_dom_sf"/>
</dbReference>
<feature type="binding site" evidence="12">
    <location>
        <position position="183"/>
    </location>
    <ligand>
        <name>FAD</name>
        <dbReference type="ChEBI" id="CHEBI:57692"/>
    </ligand>
</feature>
<organism evidence="16 17">
    <name type="scientific">Clytia hemisphaerica</name>
    <dbReference type="NCBI Taxonomy" id="252671"/>
    <lineage>
        <taxon>Eukaryota</taxon>
        <taxon>Metazoa</taxon>
        <taxon>Cnidaria</taxon>
        <taxon>Hydrozoa</taxon>
        <taxon>Hydroidolina</taxon>
        <taxon>Leptothecata</taxon>
        <taxon>Obeliida</taxon>
        <taxon>Clytiidae</taxon>
        <taxon>Clytia</taxon>
    </lineage>
</organism>
<keyword evidence="4 10" id="KW-0285">Flavoprotein</keyword>
<dbReference type="Pfam" id="PF01756">
    <property type="entry name" value="ACOX"/>
    <property type="match status" value="1"/>
</dbReference>
<keyword evidence="5 10" id="KW-0274">FAD</keyword>
<dbReference type="GO" id="GO:0055088">
    <property type="term" value="P:lipid homeostasis"/>
    <property type="evidence" value="ECO:0007669"/>
    <property type="project" value="TreeGrafter"/>
</dbReference>
<dbReference type="RefSeq" id="XP_066917691.1">
    <property type="nucleotide sequence ID" value="XM_067061590.1"/>
</dbReference>
<evidence type="ECO:0000256" key="3">
    <source>
        <dbReference type="ARBA" id="ARBA00006288"/>
    </source>
</evidence>
<comment type="similarity">
    <text evidence="3 10">Belongs to the acyl-CoA oxidase family.</text>
</comment>
<dbReference type="AlphaFoldDB" id="A0A7M5VB34"/>
<dbReference type="Proteomes" id="UP000594262">
    <property type="component" value="Unplaced"/>
</dbReference>
<evidence type="ECO:0000256" key="8">
    <source>
        <dbReference type="ARBA" id="ARBA00023098"/>
    </source>
</evidence>
<dbReference type="SUPFAM" id="SSF56645">
    <property type="entry name" value="Acyl-CoA dehydrogenase NM domain-like"/>
    <property type="match status" value="1"/>
</dbReference>
<dbReference type="OrthoDB" id="538336at2759"/>
<dbReference type="InterPro" id="IPR055060">
    <property type="entry name" value="ACOX_C_alpha1"/>
</dbReference>
<evidence type="ECO:0000259" key="15">
    <source>
        <dbReference type="Pfam" id="PF22924"/>
    </source>
</evidence>
<feature type="active site" description="Proton acceptor" evidence="11">
    <location>
        <position position="463"/>
    </location>
</feature>
<evidence type="ECO:0000256" key="9">
    <source>
        <dbReference type="ARBA" id="ARBA00023140"/>
    </source>
</evidence>
<feature type="domain" description="Acyl-CoA oxidase C-terminal" evidence="13">
    <location>
        <begin position="532"/>
        <end position="648"/>
    </location>
</feature>
<dbReference type="InterPro" id="IPR002655">
    <property type="entry name" value="Acyl-CoA_oxidase_C"/>
</dbReference>
<keyword evidence="17" id="KW-1185">Reference proteome</keyword>
<evidence type="ECO:0000256" key="7">
    <source>
        <dbReference type="ARBA" id="ARBA00023002"/>
    </source>
</evidence>
<keyword evidence="7" id="KW-0560">Oxidoreductase</keyword>
<evidence type="ECO:0000259" key="14">
    <source>
        <dbReference type="Pfam" id="PF02770"/>
    </source>
</evidence>
<dbReference type="GO" id="GO:0071949">
    <property type="term" value="F:FAD binding"/>
    <property type="evidence" value="ECO:0007669"/>
    <property type="project" value="InterPro"/>
</dbReference>
<evidence type="ECO:0000256" key="10">
    <source>
        <dbReference type="PIRNR" id="PIRNR000168"/>
    </source>
</evidence>
<keyword evidence="8" id="KW-0443">Lipid metabolism</keyword>
<comment type="cofactor">
    <cofactor evidence="1">
        <name>FAD</name>
        <dbReference type="ChEBI" id="CHEBI:57692"/>
    </cofactor>
</comment>
<dbReference type="GeneID" id="136805050"/>
<dbReference type="Pfam" id="PF22924">
    <property type="entry name" value="ACOX_C_alpha1"/>
    <property type="match status" value="1"/>
</dbReference>
<protein>
    <recommendedName>
        <fullName evidence="10">Acyl-coenzyme A oxidase</fullName>
    </recommendedName>
</protein>
<dbReference type="FunFam" id="1.20.140.10:FF:000010">
    <property type="entry name" value="Acyl-coenzyme A oxidase"/>
    <property type="match status" value="1"/>
</dbReference>
<dbReference type="PIRSF" id="PIRSF000168">
    <property type="entry name" value="Acyl-CoA_oxidase"/>
    <property type="match status" value="1"/>
</dbReference>
<evidence type="ECO:0000313" key="17">
    <source>
        <dbReference type="Proteomes" id="UP000594262"/>
    </source>
</evidence>
<dbReference type="SUPFAM" id="SSF47203">
    <property type="entry name" value="Acyl-CoA dehydrogenase C-terminal domain-like"/>
    <property type="match status" value="2"/>
</dbReference>
<dbReference type="FunFam" id="2.40.110.10:FF:000005">
    <property type="entry name" value="Acyl-coenzyme A oxidase"/>
    <property type="match status" value="1"/>
</dbReference>